<evidence type="ECO:0000259" key="1">
    <source>
        <dbReference type="PROSITE" id="PS50164"/>
    </source>
</evidence>
<dbReference type="PANTHER" id="PTHR21301">
    <property type="entry name" value="REVERSE TRANSCRIPTASE"/>
    <property type="match status" value="1"/>
</dbReference>
<dbReference type="PROSITE" id="PS50164">
    <property type="entry name" value="GIY_YIG"/>
    <property type="match status" value="1"/>
</dbReference>
<dbReference type="SUPFAM" id="SSF82771">
    <property type="entry name" value="GIY-YIG endonuclease"/>
    <property type="match status" value="1"/>
</dbReference>
<gene>
    <name evidence="3" type="primary">LOC121398936</name>
</gene>
<dbReference type="InterPro" id="IPR035901">
    <property type="entry name" value="GIY-YIG_endonuc_sf"/>
</dbReference>
<feature type="domain" description="GIY-YIG" evidence="1">
    <location>
        <begin position="299"/>
        <end position="398"/>
    </location>
</feature>
<sequence length="410" mass="47056">MGAAVAPSFANLFVHKLEQELFLNHRYKNHIQLYLRYMDDILVVWKGDITLFNEMVNEANESHPTVKFTTEISKRTLNFLDVSLTMENGSIITNLYRKATDRNSLLNCSSFHSRKCITGIPKGQFLRARRIASDDAKYWEAAEGLINRFCTKGYSRCTLHKTAAEVGRIPRTSLLQGSKAANKNNRTPFVSLYHHKSDQVEKVIKRFWPILQGDKQLQKFCIDPPLFCYRKGRTIRDHLCTAEPKKETRQTVLFQGLEKKGTFPCLGCVCCSSVIRGESICHPMKGNKIKLKHYATCLTAGVVYLLKCPCGKVYVGQTIRPVKERIKEHKSDIRNYNTNTPTDTSVSRHFFSNKHNQSQLKWLVLEVVTKPQRGGDIKKLLLQREAVWIKRLNSMVPIGLNEYWSIAPFL</sequence>
<reference evidence="3" key="1">
    <citation type="submission" date="2025-08" db="UniProtKB">
        <authorList>
            <consortium name="RefSeq"/>
        </authorList>
    </citation>
    <scope>IDENTIFICATION</scope>
    <source>
        <strain evidence="3">J_2021</strain>
        <tissue evidence="3">Erythrocytes</tissue>
    </source>
</reference>
<dbReference type="KEGG" id="xla:121398936"/>
<proteinExistence type="predicted"/>
<dbReference type="PANTHER" id="PTHR21301:SF12">
    <property type="match status" value="1"/>
</dbReference>
<evidence type="ECO:0000313" key="3">
    <source>
        <dbReference type="RefSeq" id="XP_041434485.1"/>
    </source>
</evidence>
<name>A0A8J1M0I1_XENLA</name>
<dbReference type="InterPro" id="IPR000305">
    <property type="entry name" value="GIY-YIG_endonuc"/>
</dbReference>
<dbReference type="Proteomes" id="UP000186698">
    <property type="component" value="Chromosome 9_10S"/>
</dbReference>
<dbReference type="CDD" id="cd10442">
    <property type="entry name" value="GIY-YIG_PLEs"/>
    <property type="match status" value="1"/>
</dbReference>
<keyword evidence="2" id="KW-1185">Reference proteome</keyword>
<dbReference type="GeneID" id="121398936"/>
<accession>A0A8J1M0I1</accession>
<dbReference type="RefSeq" id="XP_041434485.1">
    <property type="nucleotide sequence ID" value="XM_041578551.1"/>
</dbReference>
<dbReference type="Gene3D" id="3.40.1440.10">
    <property type="entry name" value="GIY-YIG endonuclease"/>
    <property type="match status" value="1"/>
</dbReference>
<protein>
    <submittedName>
        <fullName evidence="3">Uncharacterized protein LOC121398936</fullName>
    </submittedName>
</protein>
<dbReference type="Pfam" id="PF01541">
    <property type="entry name" value="GIY-YIG"/>
    <property type="match status" value="1"/>
</dbReference>
<dbReference type="AlphaFoldDB" id="A0A8J1M0I1"/>
<organism evidence="2 3">
    <name type="scientific">Xenopus laevis</name>
    <name type="common">African clawed frog</name>
    <dbReference type="NCBI Taxonomy" id="8355"/>
    <lineage>
        <taxon>Eukaryota</taxon>
        <taxon>Metazoa</taxon>
        <taxon>Chordata</taxon>
        <taxon>Craniata</taxon>
        <taxon>Vertebrata</taxon>
        <taxon>Euteleostomi</taxon>
        <taxon>Amphibia</taxon>
        <taxon>Batrachia</taxon>
        <taxon>Anura</taxon>
        <taxon>Pipoidea</taxon>
        <taxon>Pipidae</taxon>
        <taxon>Xenopodinae</taxon>
        <taxon>Xenopus</taxon>
        <taxon>Xenopus</taxon>
    </lineage>
</organism>
<evidence type="ECO:0000313" key="2">
    <source>
        <dbReference type="Proteomes" id="UP000186698"/>
    </source>
</evidence>